<evidence type="ECO:0000313" key="1">
    <source>
        <dbReference type="EMBL" id="QED25809.1"/>
    </source>
</evidence>
<sequence length="164" mass="18013">MKVLLTGMSGVGKSTLIGEFRALGCHAVDLDSPEWSHYSAVKPGEAVEWIWRIERVSELLGDSTGDALFVGGCAANQGQVYGLLDCVVLLKAPEEVMRERLATRQGNEFGKKPEELEKIFRDKAEFEGLLEAGADLVVDTSKPLDEVIFEIANYVGIRLQDDVE</sequence>
<accession>A0A5B8XQX1</accession>
<protein>
    <submittedName>
        <fullName evidence="1">AAA family ATPase</fullName>
    </submittedName>
</protein>
<name>A0A5B8XQX1_9DELT</name>
<dbReference type="Pfam" id="PF13238">
    <property type="entry name" value="AAA_18"/>
    <property type="match status" value="1"/>
</dbReference>
<proteinExistence type="predicted"/>
<organism evidence="1 2">
    <name type="scientific">Microvenator marinus</name>
    <dbReference type="NCBI Taxonomy" id="2600177"/>
    <lineage>
        <taxon>Bacteria</taxon>
        <taxon>Deltaproteobacteria</taxon>
        <taxon>Bradymonadales</taxon>
        <taxon>Microvenatoraceae</taxon>
        <taxon>Microvenator</taxon>
    </lineage>
</organism>
<dbReference type="AlphaFoldDB" id="A0A5B8XQX1"/>
<dbReference type="RefSeq" id="WP_146956706.1">
    <property type="nucleotide sequence ID" value="NZ_CP042467.1"/>
</dbReference>
<gene>
    <name evidence="1" type="ORF">FRD01_00730</name>
</gene>
<dbReference type="KEGG" id="bbae:FRD01_00730"/>
<dbReference type="OrthoDB" id="5296079at2"/>
<dbReference type="EMBL" id="CP042467">
    <property type="protein sequence ID" value="QED25809.1"/>
    <property type="molecule type" value="Genomic_DNA"/>
</dbReference>
<evidence type="ECO:0000313" key="2">
    <source>
        <dbReference type="Proteomes" id="UP000321595"/>
    </source>
</evidence>
<dbReference type="Proteomes" id="UP000321595">
    <property type="component" value="Chromosome"/>
</dbReference>
<dbReference type="InterPro" id="IPR027417">
    <property type="entry name" value="P-loop_NTPase"/>
</dbReference>
<dbReference type="SUPFAM" id="SSF52540">
    <property type="entry name" value="P-loop containing nucleoside triphosphate hydrolases"/>
    <property type="match status" value="1"/>
</dbReference>
<keyword evidence="2" id="KW-1185">Reference proteome</keyword>
<dbReference type="Gene3D" id="3.40.50.300">
    <property type="entry name" value="P-loop containing nucleotide triphosphate hydrolases"/>
    <property type="match status" value="1"/>
</dbReference>
<reference evidence="1 2" key="1">
    <citation type="submission" date="2019-08" db="EMBL/GenBank/DDBJ databases">
        <authorList>
            <person name="Liang Q."/>
        </authorList>
    </citation>
    <scope>NUCLEOTIDE SEQUENCE [LARGE SCALE GENOMIC DNA]</scope>
    <source>
        <strain evidence="1 2">V1718</strain>
    </source>
</reference>